<comment type="caution">
    <text evidence="1">The sequence shown here is derived from an EMBL/GenBank/DDBJ whole genome shotgun (WGS) entry which is preliminary data.</text>
</comment>
<keyword evidence="2" id="KW-1185">Reference proteome</keyword>
<accession>A0ACC3NCE5</accession>
<dbReference type="Proteomes" id="UP001281147">
    <property type="component" value="Unassembled WGS sequence"/>
</dbReference>
<name>A0ACC3NCE5_9PEZI</name>
<protein>
    <submittedName>
        <fullName evidence="1">Uncharacterized protein</fullName>
    </submittedName>
</protein>
<proteinExistence type="predicted"/>
<organism evidence="1 2">
    <name type="scientific">Vermiconidia calcicola</name>
    <dbReference type="NCBI Taxonomy" id="1690605"/>
    <lineage>
        <taxon>Eukaryota</taxon>
        <taxon>Fungi</taxon>
        <taxon>Dikarya</taxon>
        <taxon>Ascomycota</taxon>
        <taxon>Pezizomycotina</taxon>
        <taxon>Dothideomycetes</taxon>
        <taxon>Dothideomycetidae</taxon>
        <taxon>Mycosphaerellales</taxon>
        <taxon>Extremaceae</taxon>
        <taxon>Vermiconidia</taxon>
    </lineage>
</organism>
<gene>
    <name evidence="1" type="ORF">LTR37_007836</name>
</gene>
<sequence length="179" mass="20349">MPLWDIHSSPAFFSNQDKQDLATSFTRIYTERGGLPAFYVRVRFTEDAPSSSFSGGSKNDNFVHIQIWHLARVFRSNNHRDAFLNLVDGVLNPVMRHKGADWEYTVNESPRDLWKINGLVPPAAGSEMEKKWVEMNRPAVPKSSASVAQIESIGTKLNKTDLQNNYIVGYIHQALDYIH</sequence>
<reference evidence="1" key="1">
    <citation type="submission" date="2023-07" db="EMBL/GenBank/DDBJ databases">
        <title>Black Yeasts Isolated from many extreme environments.</title>
        <authorList>
            <person name="Coleine C."/>
            <person name="Stajich J.E."/>
            <person name="Selbmann L."/>
        </authorList>
    </citation>
    <scope>NUCLEOTIDE SEQUENCE</scope>
    <source>
        <strain evidence="1">CCFEE 5714</strain>
    </source>
</reference>
<dbReference type="EMBL" id="JAUTXU010000056">
    <property type="protein sequence ID" value="KAK3714250.1"/>
    <property type="molecule type" value="Genomic_DNA"/>
</dbReference>
<evidence type="ECO:0000313" key="1">
    <source>
        <dbReference type="EMBL" id="KAK3714250.1"/>
    </source>
</evidence>
<evidence type="ECO:0000313" key="2">
    <source>
        <dbReference type="Proteomes" id="UP001281147"/>
    </source>
</evidence>